<evidence type="ECO:0000256" key="1">
    <source>
        <dbReference type="ARBA" id="ARBA00022692"/>
    </source>
</evidence>
<sequence>MAEPAPSLSAADKARIRRERREARILAGGTSRLDKITNTATDGEATFVREHQPTVAQLVNSSTSATSTAADTSSAFSAPAVYDDPPDVLPDSIFTSPLRRASTGENPILKFLAGRQQPTTPGAESPAADAAFQDFFSQAIAGNASGDMNLERLMQMAGMEGAAAGASGAAGGNGAPASSSSAAGATASASGPDRSSLWRTLHYFSVLGLGLYAAIVLGVRGSQLSRIESTGAAGAANSRIMWYFATIELMLQSSRFLIEKGRSPSKSIFTKIAFYVPPPYSSYLILAARYTHILTNLASDFSLLLFILGIAAWYRGLE</sequence>
<reference evidence="6 7" key="1">
    <citation type="submission" date="2024-03" db="EMBL/GenBank/DDBJ databases">
        <title>Genome-scale model development and genomic sequencing of the oleaginous clade Lipomyces.</title>
        <authorList>
            <consortium name="Lawrence Berkeley National Laboratory"/>
            <person name="Czajka J.J."/>
            <person name="Han Y."/>
            <person name="Kim J."/>
            <person name="Mondo S.J."/>
            <person name="Hofstad B.A."/>
            <person name="Robles A."/>
            <person name="Haridas S."/>
            <person name="Riley R."/>
            <person name="LaButti K."/>
            <person name="Pangilinan J."/>
            <person name="Andreopoulos W."/>
            <person name="Lipzen A."/>
            <person name="Yan J."/>
            <person name="Wang M."/>
            <person name="Ng V."/>
            <person name="Grigoriev I.V."/>
            <person name="Spatafora J.W."/>
            <person name="Magnuson J.K."/>
            <person name="Baker S.E."/>
            <person name="Pomraning K.R."/>
        </authorList>
    </citation>
    <scope>NUCLEOTIDE SEQUENCE [LARGE SCALE GENOMIC DNA]</scope>
    <source>
        <strain evidence="6 7">Phaff 52-87</strain>
    </source>
</reference>
<dbReference type="Proteomes" id="UP001498771">
    <property type="component" value="Unassembled WGS sequence"/>
</dbReference>
<feature type="transmembrane region" description="Helical" evidence="5">
    <location>
        <begin position="201"/>
        <end position="220"/>
    </location>
</feature>
<feature type="transmembrane region" description="Helical" evidence="5">
    <location>
        <begin position="293"/>
        <end position="314"/>
    </location>
</feature>
<evidence type="ECO:0008006" key="8">
    <source>
        <dbReference type="Google" id="ProtNLM"/>
    </source>
</evidence>
<feature type="compositionally biased region" description="Low complexity" evidence="4">
    <location>
        <begin position="175"/>
        <end position="191"/>
    </location>
</feature>
<keyword evidence="1 5" id="KW-0812">Transmembrane</keyword>
<keyword evidence="7" id="KW-1185">Reference proteome</keyword>
<dbReference type="Pfam" id="PF08690">
    <property type="entry name" value="GET2"/>
    <property type="match status" value="1"/>
</dbReference>
<evidence type="ECO:0000256" key="4">
    <source>
        <dbReference type="SAM" id="MobiDB-lite"/>
    </source>
</evidence>
<evidence type="ECO:0000256" key="2">
    <source>
        <dbReference type="ARBA" id="ARBA00022989"/>
    </source>
</evidence>
<dbReference type="InterPro" id="IPR028143">
    <property type="entry name" value="Get2/sif1"/>
</dbReference>
<dbReference type="GeneID" id="90036988"/>
<evidence type="ECO:0000256" key="5">
    <source>
        <dbReference type="SAM" id="Phobius"/>
    </source>
</evidence>
<evidence type="ECO:0000313" key="7">
    <source>
        <dbReference type="Proteomes" id="UP001498771"/>
    </source>
</evidence>
<feature type="region of interest" description="Disordered" evidence="4">
    <location>
        <begin position="165"/>
        <end position="193"/>
    </location>
</feature>
<protein>
    <recommendedName>
        <fullName evidence="8">Golgi to ER traffic protein 2</fullName>
    </recommendedName>
</protein>
<evidence type="ECO:0000313" key="6">
    <source>
        <dbReference type="EMBL" id="KAK7207476.1"/>
    </source>
</evidence>
<keyword evidence="3 5" id="KW-0472">Membrane</keyword>
<dbReference type="PANTHER" id="PTHR28263">
    <property type="entry name" value="GOLGI TO ER TRAFFIC PROTEIN 2"/>
    <property type="match status" value="1"/>
</dbReference>
<dbReference type="EMBL" id="JBBJBU010000001">
    <property type="protein sequence ID" value="KAK7207476.1"/>
    <property type="molecule type" value="Genomic_DNA"/>
</dbReference>
<name>A0ABR1FCA1_9ASCO</name>
<proteinExistence type="predicted"/>
<evidence type="ECO:0000256" key="3">
    <source>
        <dbReference type="ARBA" id="ARBA00023136"/>
    </source>
</evidence>
<comment type="caution">
    <text evidence="6">The sequence shown here is derived from an EMBL/GenBank/DDBJ whole genome shotgun (WGS) entry which is preliminary data.</text>
</comment>
<gene>
    <name evidence="6" type="ORF">BZA70DRAFT_271413</name>
</gene>
<dbReference type="PANTHER" id="PTHR28263:SF1">
    <property type="entry name" value="GOLGI TO ER TRAFFIC PROTEIN 2"/>
    <property type="match status" value="1"/>
</dbReference>
<dbReference type="RefSeq" id="XP_064770509.1">
    <property type="nucleotide sequence ID" value="XM_064911476.1"/>
</dbReference>
<accession>A0ABR1FCA1</accession>
<keyword evidence="2 5" id="KW-1133">Transmembrane helix</keyword>
<organism evidence="6 7">
    <name type="scientific">Myxozyma melibiosi</name>
    <dbReference type="NCBI Taxonomy" id="54550"/>
    <lineage>
        <taxon>Eukaryota</taxon>
        <taxon>Fungi</taxon>
        <taxon>Dikarya</taxon>
        <taxon>Ascomycota</taxon>
        <taxon>Saccharomycotina</taxon>
        <taxon>Lipomycetes</taxon>
        <taxon>Lipomycetales</taxon>
        <taxon>Lipomycetaceae</taxon>
        <taxon>Myxozyma</taxon>
    </lineage>
</organism>